<dbReference type="Ensembl" id="ENSCCRT00010046058.1">
    <property type="protein sequence ID" value="ENSCCRP00010041975.1"/>
    <property type="gene ID" value="ENSCCRG00010017881.1"/>
</dbReference>
<dbReference type="SUPFAM" id="SSF57196">
    <property type="entry name" value="EGF/Laminin"/>
    <property type="match status" value="1"/>
</dbReference>
<dbReference type="GO" id="GO:0005615">
    <property type="term" value="C:extracellular space"/>
    <property type="evidence" value="ECO:0007669"/>
    <property type="project" value="TreeGrafter"/>
</dbReference>
<keyword evidence="8" id="KW-0472">Membrane</keyword>
<dbReference type="GO" id="GO:0051781">
    <property type="term" value="P:positive regulation of cell division"/>
    <property type="evidence" value="ECO:0007669"/>
    <property type="project" value="UniProtKB-KW"/>
</dbReference>
<dbReference type="SMART" id="SM00181">
    <property type="entry name" value="EGF"/>
    <property type="match status" value="1"/>
</dbReference>
<dbReference type="Gene3D" id="2.10.25.10">
    <property type="entry name" value="Laminin"/>
    <property type="match status" value="1"/>
</dbReference>
<dbReference type="GO" id="GO:0008083">
    <property type="term" value="F:growth factor activity"/>
    <property type="evidence" value="ECO:0007669"/>
    <property type="project" value="UniProtKB-KW"/>
</dbReference>
<organism evidence="10 12">
    <name type="scientific">Cyprinus carpio</name>
    <name type="common">Common carp</name>
    <dbReference type="NCBI Taxonomy" id="7962"/>
    <lineage>
        <taxon>Eukaryota</taxon>
        <taxon>Metazoa</taxon>
        <taxon>Chordata</taxon>
        <taxon>Craniata</taxon>
        <taxon>Vertebrata</taxon>
        <taxon>Euteleostomi</taxon>
        <taxon>Actinopterygii</taxon>
        <taxon>Neopterygii</taxon>
        <taxon>Teleostei</taxon>
        <taxon>Ostariophysi</taxon>
        <taxon>Cypriniformes</taxon>
        <taxon>Cyprinidae</taxon>
        <taxon>Cyprininae</taxon>
        <taxon>Cyprinus</taxon>
    </lineage>
</organism>
<dbReference type="Ensembl" id="ENSCCRT00015122414.1">
    <property type="protein sequence ID" value="ENSCCRP00015118651.1"/>
    <property type="gene ID" value="ENSCCRG00015046758.1"/>
</dbReference>
<keyword evidence="8" id="KW-0812">Transmembrane</keyword>
<keyword evidence="11" id="KW-1185">Reference proteome</keyword>
<evidence type="ECO:0000313" key="11">
    <source>
        <dbReference type="Proteomes" id="UP000694427"/>
    </source>
</evidence>
<dbReference type="PANTHER" id="PTHR10740:SF1">
    <property type="entry name" value="PROTRANSFORMING GROWTH FACTOR ALPHA"/>
    <property type="match status" value="1"/>
</dbReference>
<dbReference type="AlphaFoldDB" id="A0A8C2BF59"/>
<comment type="subcellular location">
    <subcellularLocation>
        <location evidence="1">Secreted</location>
        <location evidence="1">Extracellular space</location>
    </subcellularLocation>
</comment>
<protein>
    <submittedName>
        <fullName evidence="10">Transforming growth factor alpha</fullName>
    </submittedName>
</protein>
<keyword evidence="3 7" id="KW-0245">EGF-like domain</keyword>
<feature type="disulfide bond" evidence="7">
    <location>
        <begin position="65"/>
        <end position="74"/>
    </location>
</feature>
<dbReference type="InterPro" id="IPR000742">
    <property type="entry name" value="EGF"/>
</dbReference>
<feature type="domain" description="EGF-like" evidence="9">
    <location>
        <begin position="35"/>
        <end position="75"/>
    </location>
</feature>
<evidence type="ECO:0000256" key="5">
    <source>
        <dbReference type="ARBA" id="ARBA00023157"/>
    </source>
</evidence>
<evidence type="ECO:0000256" key="7">
    <source>
        <dbReference type="PROSITE-ProRule" id="PRU00076"/>
    </source>
</evidence>
<evidence type="ECO:0000256" key="4">
    <source>
        <dbReference type="ARBA" id="ARBA00023030"/>
    </source>
</evidence>
<keyword evidence="6" id="KW-0497">Mitogen</keyword>
<keyword evidence="5 7" id="KW-1015">Disulfide bond</keyword>
<dbReference type="GO" id="GO:0005154">
    <property type="term" value="F:epidermal growth factor receptor binding"/>
    <property type="evidence" value="ECO:0007669"/>
    <property type="project" value="TreeGrafter"/>
</dbReference>
<dbReference type="GO" id="GO:0007173">
    <property type="term" value="P:epidermal growth factor receptor signaling pathway"/>
    <property type="evidence" value="ECO:0007669"/>
    <property type="project" value="TreeGrafter"/>
</dbReference>
<evidence type="ECO:0000256" key="3">
    <source>
        <dbReference type="ARBA" id="ARBA00022536"/>
    </source>
</evidence>
<evidence type="ECO:0000256" key="6">
    <source>
        <dbReference type="ARBA" id="ARBA00023246"/>
    </source>
</evidence>
<dbReference type="GO" id="GO:0008284">
    <property type="term" value="P:positive regulation of cell population proliferation"/>
    <property type="evidence" value="ECO:0007669"/>
    <property type="project" value="TreeGrafter"/>
</dbReference>
<dbReference type="PROSITE" id="PS00022">
    <property type="entry name" value="EGF_1"/>
    <property type="match status" value="1"/>
</dbReference>
<evidence type="ECO:0000259" key="9">
    <source>
        <dbReference type="PROSITE" id="PS50026"/>
    </source>
</evidence>
<keyword evidence="2" id="KW-0964">Secreted</keyword>
<dbReference type="PROSITE" id="PS50026">
    <property type="entry name" value="EGF_3"/>
    <property type="match status" value="1"/>
</dbReference>
<evidence type="ECO:0000313" key="12">
    <source>
        <dbReference type="Proteomes" id="UP000694700"/>
    </source>
</evidence>
<dbReference type="PROSITE" id="PS01186">
    <property type="entry name" value="EGF_2"/>
    <property type="match status" value="1"/>
</dbReference>
<accession>A0A8C2BF59</accession>
<dbReference type="FunFam" id="2.10.25.10:FF:000182">
    <property type="entry name" value="Protransforming growth factor alpha"/>
    <property type="match status" value="1"/>
</dbReference>
<sequence>MYILLNKQLLFMSVLNPASVYSVLEEFIAAAVHSHFDDCPDSHSHFCFHGTCRFLILEETPACVCHPGFVGMRCEHADLLAVVASNHRQQTVATMLVLCVVGSVLLMLLCTLLNGLTCVFWSSRRCSLKNVTTKSSILLLDFTMTAFLRLAQLVSAACIESISMWAVGELNQTWNFTFRQTVSFQKGYFWNNNSKWQELKIELKN</sequence>
<comment type="caution">
    <text evidence="7">Lacks conserved residue(s) required for the propagation of feature annotation.</text>
</comment>
<dbReference type="PRINTS" id="PR00009">
    <property type="entry name" value="EGFTGF"/>
</dbReference>
<evidence type="ECO:0000256" key="2">
    <source>
        <dbReference type="ARBA" id="ARBA00022525"/>
    </source>
</evidence>
<keyword evidence="4" id="KW-0339">Growth factor</keyword>
<dbReference type="GO" id="GO:0045840">
    <property type="term" value="P:positive regulation of mitotic nuclear division"/>
    <property type="evidence" value="ECO:0007669"/>
    <property type="project" value="TreeGrafter"/>
</dbReference>
<dbReference type="PANTHER" id="PTHR10740">
    <property type="entry name" value="TRANSFORMING GROWTH FACTOR ALPHA"/>
    <property type="match status" value="1"/>
</dbReference>
<proteinExistence type="predicted"/>
<evidence type="ECO:0000256" key="8">
    <source>
        <dbReference type="SAM" id="Phobius"/>
    </source>
</evidence>
<name>A0A8C2BF59_CYPCA</name>
<evidence type="ECO:0000313" key="10">
    <source>
        <dbReference type="Ensembl" id="ENSCCRP00015118651.1"/>
    </source>
</evidence>
<keyword evidence="8" id="KW-1133">Transmembrane helix</keyword>
<dbReference type="Proteomes" id="UP000694427">
    <property type="component" value="Unplaced"/>
</dbReference>
<evidence type="ECO:0000256" key="1">
    <source>
        <dbReference type="ARBA" id="ARBA00004239"/>
    </source>
</evidence>
<feature type="transmembrane region" description="Helical" evidence="8">
    <location>
        <begin position="95"/>
        <end position="122"/>
    </location>
</feature>
<dbReference type="Proteomes" id="UP000694700">
    <property type="component" value="Unplaced"/>
</dbReference>
<reference evidence="10" key="1">
    <citation type="submission" date="2025-05" db="UniProtKB">
        <authorList>
            <consortium name="Ensembl"/>
        </authorList>
    </citation>
    <scope>IDENTIFICATION</scope>
</reference>